<proteinExistence type="predicted"/>
<reference evidence="1" key="2">
    <citation type="journal article" date="2020" name="Nat. Commun.">
        <title>Large-scale genome sequencing of mycorrhizal fungi provides insights into the early evolution of symbiotic traits.</title>
        <authorList>
            <person name="Miyauchi S."/>
            <person name="Kiss E."/>
            <person name="Kuo A."/>
            <person name="Drula E."/>
            <person name="Kohler A."/>
            <person name="Sanchez-Garcia M."/>
            <person name="Morin E."/>
            <person name="Andreopoulos B."/>
            <person name="Barry K.W."/>
            <person name="Bonito G."/>
            <person name="Buee M."/>
            <person name="Carver A."/>
            <person name="Chen C."/>
            <person name="Cichocki N."/>
            <person name="Clum A."/>
            <person name="Culley D."/>
            <person name="Crous P.W."/>
            <person name="Fauchery L."/>
            <person name="Girlanda M."/>
            <person name="Hayes R.D."/>
            <person name="Keri Z."/>
            <person name="LaButti K."/>
            <person name="Lipzen A."/>
            <person name="Lombard V."/>
            <person name="Magnuson J."/>
            <person name="Maillard F."/>
            <person name="Murat C."/>
            <person name="Nolan M."/>
            <person name="Ohm R.A."/>
            <person name="Pangilinan J."/>
            <person name="Pereira M.F."/>
            <person name="Perotto S."/>
            <person name="Peter M."/>
            <person name="Pfister S."/>
            <person name="Riley R."/>
            <person name="Sitrit Y."/>
            <person name="Stielow J.B."/>
            <person name="Szollosi G."/>
            <person name="Zifcakova L."/>
            <person name="Stursova M."/>
            <person name="Spatafora J.W."/>
            <person name="Tedersoo L."/>
            <person name="Vaario L.M."/>
            <person name="Yamada A."/>
            <person name="Yan M."/>
            <person name="Wang P."/>
            <person name="Xu J."/>
            <person name="Bruns T."/>
            <person name="Baldrian P."/>
            <person name="Vilgalys R."/>
            <person name="Dunand C."/>
            <person name="Henrissat B."/>
            <person name="Grigoriev I.V."/>
            <person name="Hibbett D."/>
            <person name="Nagy L.G."/>
            <person name="Martin F.M."/>
        </authorList>
    </citation>
    <scope>NUCLEOTIDE SEQUENCE</scope>
    <source>
        <strain evidence="1">P2</strain>
    </source>
</reference>
<dbReference type="EMBL" id="MU118071">
    <property type="protein sequence ID" value="KAF9645985.1"/>
    <property type="molecule type" value="Genomic_DNA"/>
</dbReference>
<reference evidence="1" key="1">
    <citation type="submission" date="2019-10" db="EMBL/GenBank/DDBJ databases">
        <authorList>
            <consortium name="DOE Joint Genome Institute"/>
            <person name="Kuo A."/>
            <person name="Miyauchi S."/>
            <person name="Kiss E."/>
            <person name="Drula E."/>
            <person name="Kohler A."/>
            <person name="Sanchez-Garcia M."/>
            <person name="Andreopoulos B."/>
            <person name="Barry K.W."/>
            <person name="Bonito G."/>
            <person name="Buee M."/>
            <person name="Carver A."/>
            <person name="Chen C."/>
            <person name="Cichocki N."/>
            <person name="Clum A."/>
            <person name="Culley D."/>
            <person name="Crous P.W."/>
            <person name="Fauchery L."/>
            <person name="Girlanda M."/>
            <person name="Hayes R."/>
            <person name="Keri Z."/>
            <person name="Labutti K."/>
            <person name="Lipzen A."/>
            <person name="Lombard V."/>
            <person name="Magnuson J."/>
            <person name="Maillard F."/>
            <person name="Morin E."/>
            <person name="Murat C."/>
            <person name="Nolan M."/>
            <person name="Ohm R."/>
            <person name="Pangilinan J."/>
            <person name="Pereira M."/>
            <person name="Perotto S."/>
            <person name="Peter M."/>
            <person name="Riley R."/>
            <person name="Sitrit Y."/>
            <person name="Stielow B."/>
            <person name="Szollosi G."/>
            <person name="Zifcakova L."/>
            <person name="Stursova M."/>
            <person name="Spatafora J.W."/>
            <person name="Tedersoo L."/>
            <person name="Vaario L.-M."/>
            <person name="Yamada A."/>
            <person name="Yan M."/>
            <person name="Wang P."/>
            <person name="Xu J."/>
            <person name="Bruns T."/>
            <person name="Baldrian P."/>
            <person name="Vilgalys R."/>
            <person name="Henrissat B."/>
            <person name="Grigoriev I.V."/>
            <person name="Hibbett D."/>
            <person name="Nagy L.G."/>
            <person name="Martin F.M."/>
        </authorList>
    </citation>
    <scope>NUCLEOTIDE SEQUENCE</scope>
    <source>
        <strain evidence="1">P2</strain>
    </source>
</reference>
<protein>
    <submittedName>
        <fullName evidence="1">Uncharacterized protein</fullName>
    </submittedName>
</protein>
<sequence>MDDPNFPPHLEINPSENNFGDSEIFGAKSQESAIQKYGIAGRVWEAAYTLTTYLESKEPWIEFDPPSPFSSIWQRLSLSTSLSKRVDSNLNRVENGSPNSSEPDPCPDLDVGDTPKPLTVLELGSGTGIIIAKLAEIIDQNANDAPTDDILIATDLDNVCPLLHENLSSPAKNSRRIDQQSPRILVRPLEWGNPSHPLKIFNELGSRYLTHIICSDLVYFPHLLAPLLRSLIHLTSLPSSSPQPTIIVSYRIRSLPKETPFWAAFGLWFSYEPVLYRRRHQFPLPSHPENGDYRTDRPPLNADSNKAPEAVWARYHTPSSTYVFVARRKSISLGWSVPDDDKNLLEGVGAYNDQRQKGDDAFELMLLMSLVDNED</sequence>
<keyword evidence="2" id="KW-1185">Reference proteome</keyword>
<gene>
    <name evidence="1" type="ORF">BDM02DRAFT_379059</name>
</gene>
<evidence type="ECO:0000313" key="2">
    <source>
        <dbReference type="Proteomes" id="UP000886501"/>
    </source>
</evidence>
<comment type="caution">
    <text evidence="1">The sequence shown here is derived from an EMBL/GenBank/DDBJ whole genome shotgun (WGS) entry which is preliminary data.</text>
</comment>
<dbReference type="Proteomes" id="UP000886501">
    <property type="component" value="Unassembled WGS sequence"/>
</dbReference>
<organism evidence="1 2">
    <name type="scientific">Thelephora ganbajun</name>
    <name type="common">Ganba fungus</name>
    <dbReference type="NCBI Taxonomy" id="370292"/>
    <lineage>
        <taxon>Eukaryota</taxon>
        <taxon>Fungi</taxon>
        <taxon>Dikarya</taxon>
        <taxon>Basidiomycota</taxon>
        <taxon>Agaricomycotina</taxon>
        <taxon>Agaricomycetes</taxon>
        <taxon>Thelephorales</taxon>
        <taxon>Thelephoraceae</taxon>
        <taxon>Thelephora</taxon>
    </lineage>
</organism>
<accession>A0ACB6Z8G0</accession>
<evidence type="ECO:0000313" key="1">
    <source>
        <dbReference type="EMBL" id="KAF9645985.1"/>
    </source>
</evidence>
<name>A0ACB6Z8G0_THEGA</name>